<feature type="compositionally biased region" description="Basic residues" evidence="7">
    <location>
        <begin position="58"/>
        <end position="67"/>
    </location>
</feature>
<sequence length="575" mass="61323">MTAPRAAPTADAPATALPGPVGRHGDHTSPAGGSSPGEAEETDSPEPGRADAVPSPLHRARGARRLHRERDDRPGGPAPAHGSAGDTVEGVSCPFPSLPSPPGAPDAVAAPDAVRAGPADSPAVPSQPPSRAAGATPPTPDRASDPAPAGAGCPAASPVPELFGPGFAADPYPAYARLRESAPVHRVTLPSGVSAWLVTRWEDARRTLADPRLSKNPDRHGPAAHERGRVGIPGERGANLMTHLLNIDPPDHTRLRRLVSAAFTPRRVAAFAPRVEELTHRLIDGFAPRGSADLIHEFAFPLPIYAICDLLGVPEEDHDDFRDWAGMMLHTAGRRGGVGRAVKRMRTYLSELIDRKRAEPGDDLITALIRASDHGEHLTGEEAAAMSFILLFAGFETTVNLIGNGTYALLRHPDQLEYLRGVVRAGDEAAVDRAVEELLRWDGPVEMATWRFARESLTIGGQRIAAGDPVLVVLAAADRDPARFPAPDRLDLTRSDQQHLGYGHGIHYCLGAPLARLEGRIALSALLTRLPDLRLAADPEELRWRGGLIMRGLRTLPVDFRRETDLPVGNAPSVL</sequence>
<dbReference type="InterPro" id="IPR001128">
    <property type="entry name" value="Cyt_P450"/>
</dbReference>
<feature type="compositionally biased region" description="Low complexity" evidence="7">
    <location>
        <begin position="145"/>
        <end position="156"/>
    </location>
</feature>
<dbReference type="GO" id="GO:0004497">
    <property type="term" value="F:monooxygenase activity"/>
    <property type="evidence" value="ECO:0007669"/>
    <property type="project" value="UniProtKB-KW"/>
</dbReference>
<feature type="compositionally biased region" description="Low complexity" evidence="7">
    <location>
        <begin position="1"/>
        <end position="16"/>
    </location>
</feature>
<evidence type="ECO:0000256" key="5">
    <source>
        <dbReference type="ARBA" id="ARBA00023004"/>
    </source>
</evidence>
<dbReference type="Gene3D" id="1.10.630.10">
    <property type="entry name" value="Cytochrome P450"/>
    <property type="match status" value="1"/>
</dbReference>
<evidence type="ECO:0000256" key="2">
    <source>
        <dbReference type="ARBA" id="ARBA00022617"/>
    </source>
</evidence>
<feature type="compositionally biased region" description="Low complexity" evidence="7">
    <location>
        <begin position="105"/>
        <end position="120"/>
    </location>
</feature>
<organism evidence="8 9">
    <name type="scientific">Streptomyces calidiresistens</name>
    <dbReference type="NCBI Taxonomy" id="1485586"/>
    <lineage>
        <taxon>Bacteria</taxon>
        <taxon>Bacillati</taxon>
        <taxon>Actinomycetota</taxon>
        <taxon>Actinomycetes</taxon>
        <taxon>Kitasatosporales</taxon>
        <taxon>Streptomycetaceae</taxon>
        <taxon>Streptomyces</taxon>
    </lineage>
</organism>
<gene>
    <name evidence="8" type="ORF">FOE67_07285</name>
</gene>
<evidence type="ECO:0000313" key="8">
    <source>
        <dbReference type="EMBL" id="MBB0229320.1"/>
    </source>
</evidence>
<feature type="region of interest" description="Disordered" evidence="7">
    <location>
        <begin position="1"/>
        <end position="156"/>
    </location>
</feature>
<comment type="caution">
    <text evidence="8">The sequence shown here is derived from an EMBL/GenBank/DDBJ whole genome shotgun (WGS) entry which is preliminary data.</text>
</comment>
<dbReference type="GO" id="GO:0005506">
    <property type="term" value="F:iron ion binding"/>
    <property type="evidence" value="ECO:0007669"/>
    <property type="project" value="InterPro"/>
</dbReference>
<dbReference type="InterPro" id="IPR036396">
    <property type="entry name" value="Cyt_P450_sf"/>
</dbReference>
<evidence type="ECO:0000256" key="6">
    <source>
        <dbReference type="ARBA" id="ARBA00023033"/>
    </source>
</evidence>
<evidence type="ECO:0000256" key="7">
    <source>
        <dbReference type="SAM" id="MobiDB-lite"/>
    </source>
</evidence>
<name>A0A7W3T1Q1_9ACTN</name>
<dbReference type="PANTHER" id="PTHR46696:SF1">
    <property type="entry name" value="CYTOCHROME P450 YJIB-RELATED"/>
    <property type="match status" value="1"/>
</dbReference>
<evidence type="ECO:0000313" key="9">
    <source>
        <dbReference type="Proteomes" id="UP000530234"/>
    </source>
</evidence>
<evidence type="ECO:0000256" key="4">
    <source>
        <dbReference type="ARBA" id="ARBA00023002"/>
    </source>
</evidence>
<dbReference type="PRINTS" id="PR00359">
    <property type="entry name" value="BP450"/>
</dbReference>
<keyword evidence="2" id="KW-0349">Heme</keyword>
<keyword evidence="4" id="KW-0560">Oxidoreductase</keyword>
<reference evidence="9" key="1">
    <citation type="submission" date="2019-10" db="EMBL/GenBank/DDBJ databases">
        <title>Streptomyces sp. nov., a novel actinobacterium isolated from alkaline environment.</title>
        <authorList>
            <person name="Golinska P."/>
        </authorList>
    </citation>
    <scope>NUCLEOTIDE SEQUENCE [LARGE SCALE GENOMIC DNA]</scope>
    <source>
        <strain evidence="9">DSM 42108</strain>
    </source>
</reference>
<dbReference type="EMBL" id="VKHS01000109">
    <property type="protein sequence ID" value="MBB0229320.1"/>
    <property type="molecule type" value="Genomic_DNA"/>
</dbReference>
<keyword evidence="3" id="KW-0479">Metal-binding</keyword>
<dbReference type="GO" id="GO:0020037">
    <property type="term" value="F:heme binding"/>
    <property type="evidence" value="ECO:0007669"/>
    <property type="project" value="InterPro"/>
</dbReference>
<evidence type="ECO:0000256" key="3">
    <source>
        <dbReference type="ARBA" id="ARBA00022723"/>
    </source>
</evidence>
<evidence type="ECO:0000256" key="1">
    <source>
        <dbReference type="ARBA" id="ARBA00010617"/>
    </source>
</evidence>
<dbReference type="SUPFAM" id="SSF48264">
    <property type="entry name" value="Cytochrome P450"/>
    <property type="match status" value="1"/>
</dbReference>
<keyword evidence="6" id="KW-0503">Monooxygenase</keyword>
<protein>
    <submittedName>
        <fullName evidence="8">Cytochrome P450</fullName>
    </submittedName>
</protein>
<proteinExistence type="inferred from homology"/>
<dbReference type="Pfam" id="PF00067">
    <property type="entry name" value="p450"/>
    <property type="match status" value="1"/>
</dbReference>
<comment type="similarity">
    <text evidence="1">Belongs to the cytochrome P450 family.</text>
</comment>
<dbReference type="AlphaFoldDB" id="A0A7W3T1Q1"/>
<accession>A0A7W3T1Q1</accession>
<dbReference type="GO" id="GO:0016705">
    <property type="term" value="F:oxidoreductase activity, acting on paired donors, with incorporation or reduction of molecular oxygen"/>
    <property type="evidence" value="ECO:0007669"/>
    <property type="project" value="InterPro"/>
</dbReference>
<dbReference type="Proteomes" id="UP000530234">
    <property type="component" value="Unassembled WGS sequence"/>
</dbReference>
<dbReference type="InterPro" id="IPR002397">
    <property type="entry name" value="Cyt_P450_B"/>
</dbReference>
<feature type="compositionally biased region" description="Basic and acidic residues" evidence="7">
    <location>
        <begin position="211"/>
        <end position="229"/>
    </location>
</feature>
<keyword evidence="9" id="KW-1185">Reference proteome</keyword>
<keyword evidence="5" id="KW-0408">Iron</keyword>
<feature type="region of interest" description="Disordered" evidence="7">
    <location>
        <begin position="211"/>
        <end position="235"/>
    </location>
</feature>
<dbReference type="PANTHER" id="PTHR46696">
    <property type="entry name" value="P450, PUTATIVE (EUROFUNG)-RELATED"/>
    <property type="match status" value="1"/>
</dbReference>
<dbReference type="CDD" id="cd11029">
    <property type="entry name" value="CYP107-like"/>
    <property type="match status" value="1"/>
</dbReference>
<dbReference type="FunFam" id="1.10.630.10:FF:000018">
    <property type="entry name" value="Cytochrome P450 monooxygenase"/>
    <property type="match status" value="1"/>
</dbReference>